<dbReference type="VEuPathDB" id="FungiDB:BD410DRAFT_804660"/>
<name>A0A4Y7Q0Q4_9AGAM</name>
<sequence>MTDSSKSESREELTKLVDNGIENNFGEFKAKSKFQLKHLGLWKYIEGPLSVPPVIPKLVEPKAHQGLTSLGELETVTTPGNAEEVEQAELAAQPWFKGNDDALSKIVRAVPERQIHLVTEAIYAKEAWEALCSVYQPGNSVQAANLVGTIMSHCCTGNVREWLDELLRLRGQLCAIEPDCMTDKEFALTILNLMPLDLNWRNFVSGLQAKVLEKEENNRPITSISVTCREGPMQCMAVRFLFLGGT</sequence>
<evidence type="ECO:0000313" key="1">
    <source>
        <dbReference type="EMBL" id="TDL20742.1"/>
    </source>
</evidence>
<dbReference type="AlphaFoldDB" id="A0A4Y7Q0Q4"/>
<reference evidence="1 2" key="1">
    <citation type="submission" date="2018-06" db="EMBL/GenBank/DDBJ databases">
        <title>A transcriptomic atlas of mushroom development highlights an independent origin of complex multicellularity.</title>
        <authorList>
            <consortium name="DOE Joint Genome Institute"/>
            <person name="Krizsan K."/>
            <person name="Almasi E."/>
            <person name="Merenyi Z."/>
            <person name="Sahu N."/>
            <person name="Viragh M."/>
            <person name="Koszo T."/>
            <person name="Mondo S."/>
            <person name="Kiss B."/>
            <person name="Balint B."/>
            <person name="Kues U."/>
            <person name="Barry K."/>
            <person name="Hegedus J.C."/>
            <person name="Henrissat B."/>
            <person name="Johnson J."/>
            <person name="Lipzen A."/>
            <person name="Ohm R."/>
            <person name="Nagy I."/>
            <person name="Pangilinan J."/>
            <person name="Yan J."/>
            <person name="Xiong Y."/>
            <person name="Grigoriev I.V."/>
            <person name="Hibbett D.S."/>
            <person name="Nagy L.G."/>
        </authorList>
    </citation>
    <scope>NUCLEOTIDE SEQUENCE [LARGE SCALE GENOMIC DNA]</scope>
    <source>
        <strain evidence="1 2">SZMC22713</strain>
    </source>
</reference>
<dbReference type="EMBL" id="ML170185">
    <property type="protein sequence ID" value="TDL20742.1"/>
    <property type="molecule type" value="Genomic_DNA"/>
</dbReference>
<dbReference type="Pfam" id="PF14223">
    <property type="entry name" value="Retrotran_gag_2"/>
    <property type="match status" value="1"/>
</dbReference>
<organism evidence="1 2">
    <name type="scientific">Rickenella mellea</name>
    <dbReference type="NCBI Taxonomy" id="50990"/>
    <lineage>
        <taxon>Eukaryota</taxon>
        <taxon>Fungi</taxon>
        <taxon>Dikarya</taxon>
        <taxon>Basidiomycota</taxon>
        <taxon>Agaricomycotina</taxon>
        <taxon>Agaricomycetes</taxon>
        <taxon>Hymenochaetales</taxon>
        <taxon>Rickenellaceae</taxon>
        <taxon>Rickenella</taxon>
    </lineage>
</organism>
<keyword evidence="2" id="KW-1185">Reference proteome</keyword>
<dbReference type="Proteomes" id="UP000294933">
    <property type="component" value="Unassembled WGS sequence"/>
</dbReference>
<accession>A0A4Y7Q0Q4</accession>
<proteinExistence type="predicted"/>
<gene>
    <name evidence="1" type="ORF">BD410DRAFT_804660</name>
</gene>
<protein>
    <submittedName>
        <fullName evidence="1">Uncharacterized protein</fullName>
    </submittedName>
</protein>
<dbReference type="OrthoDB" id="2946818at2759"/>
<evidence type="ECO:0000313" key="2">
    <source>
        <dbReference type="Proteomes" id="UP000294933"/>
    </source>
</evidence>